<dbReference type="OrthoDB" id="8017424at2"/>
<keyword evidence="1" id="KW-0472">Membrane</keyword>
<evidence type="ECO:0000313" key="2">
    <source>
        <dbReference type="EMBL" id="RTE08438.1"/>
    </source>
</evidence>
<reference evidence="2 3" key="1">
    <citation type="submission" date="2018-12" db="EMBL/GenBank/DDBJ databases">
        <title>Bacillus ochoae sp. nov., Paenibacillus whitsoniae sp. nov., Paenibacillus spiritus sp. nov. Isolated from the Mars Exploration Rover during spacecraft assembly.</title>
        <authorList>
            <person name="Seuylemezian A."/>
            <person name="Vaishampayan P."/>
        </authorList>
    </citation>
    <scope>NUCLEOTIDE SEQUENCE [LARGE SCALE GENOMIC DNA]</scope>
    <source>
        <strain evidence="2 3">MER 54</strain>
    </source>
</reference>
<feature type="transmembrane region" description="Helical" evidence="1">
    <location>
        <begin position="16"/>
        <end position="36"/>
    </location>
</feature>
<feature type="transmembrane region" description="Helical" evidence="1">
    <location>
        <begin position="122"/>
        <end position="139"/>
    </location>
</feature>
<evidence type="ECO:0000256" key="1">
    <source>
        <dbReference type="SAM" id="Phobius"/>
    </source>
</evidence>
<protein>
    <submittedName>
        <fullName evidence="2">Thiamine ABC transporter permease</fullName>
    </submittedName>
</protein>
<name>A0A430JBN4_9BACL</name>
<evidence type="ECO:0000313" key="3">
    <source>
        <dbReference type="Proteomes" id="UP000276128"/>
    </source>
</evidence>
<comment type="caution">
    <text evidence="2">The sequence shown here is derived from an EMBL/GenBank/DDBJ whole genome shotgun (WGS) entry which is preliminary data.</text>
</comment>
<gene>
    <name evidence="2" type="ORF">EJQ19_17220</name>
</gene>
<feature type="transmembrane region" description="Helical" evidence="1">
    <location>
        <begin position="151"/>
        <end position="176"/>
    </location>
</feature>
<feature type="transmembrane region" description="Helical" evidence="1">
    <location>
        <begin position="52"/>
        <end position="69"/>
    </location>
</feature>
<keyword evidence="3" id="KW-1185">Reference proteome</keyword>
<dbReference type="PIRSF" id="PIRSF037394">
    <property type="entry name" value="ABC_thiamine-permease_YkoE_prd"/>
    <property type="match status" value="1"/>
</dbReference>
<dbReference type="RefSeq" id="WP_126142477.1">
    <property type="nucleotide sequence ID" value="NZ_RXHU01000050.1"/>
</dbReference>
<dbReference type="Proteomes" id="UP000276128">
    <property type="component" value="Unassembled WGS sequence"/>
</dbReference>
<keyword evidence="1" id="KW-0812">Transmembrane</keyword>
<dbReference type="EMBL" id="RXHU01000050">
    <property type="protein sequence ID" value="RTE08438.1"/>
    <property type="molecule type" value="Genomic_DNA"/>
</dbReference>
<dbReference type="InterPro" id="IPR017195">
    <property type="entry name" value="ABC_thiamin-permease_prd"/>
</dbReference>
<accession>A0A430JBN4</accession>
<sequence>MAQKETQQRAAKGLKLTDVLITIVIAAVFGVIYRIWGPMYDLLKPLGLHAEQLSYGMWFMAGTFAFLVIRKPWVALLAELAAATVEALYGGSWGVTTLVYGLLQGLGAELIFAAFRYRRVNVGVTMLAALGSAIFSLFVDNYYGYIEELAFWNFVLFIVTRLIGSAIIAGVFAYYLTSALARTGVLNLVRPVSSKDYDALG</sequence>
<dbReference type="AlphaFoldDB" id="A0A430JBN4"/>
<organism evidence="2 3">
    <name type="scientific">Paenibacillus whitsoniae</name>
    <dbReference type="NCBI Taxonomy" id="2496558"/>
    <lineage>
        <taxon>Bacteria</taxon>
        <taxon>Bacillati</taxon>
        <taxon>Bacillota</taxon>
        <taxon>Bacilli</taxon>
        <taxon>Bacillales</taxon>
        <taxon>Paenibacillaceae</taxon>
        <taxon>Paenibacillus</taxon>
    </lineage>
</organism>
<keyword evidence="1" id="KW-1133">Transmembrane helix</keyword>
<proteinExistence type="predicted"/>
<dbReference type="Pfam" id="PF09819">
    <property type="entry name" value="ABC_cobalt"/>
    <property type="match status" value="1"/>
</dbReference>